<comment type="caution">
    <text evidence="3">The sequence shown here is derived from an EMBL/GenBank/DDBJ whole genome shotgun (WGS) entry which is preliminary data.</text>
</comment>
<keyword evidence="4" id="KW-1185">Reference proteome</keyword>
<dbReference type="PROSITE" id="PS51257">
    <property type="entry name" value="PROKAR_LIPOPROTEIN"/>
    <property type="match status" value="1"/>
</dbReference>
<protein>
    <submittedName>
        <fullName evidence="3">Uncharacterized protein</fullName>
    </submittedName>
</protein>
<dbReference type="EMBL" id="JAGMWT010000018">
    <property type="protein sequence ID" value="KAH7113823.1"/>
    <property type="molecule type" value="Genomic_DNA"/>
</dbReference>
<dbReference type="Proteomes" id="UP000700596">
    <property type="component" value="Unassembled WGS sequence"/>
</dbReference>
<keyword evidence="2" id="KW-0732">Signal</keyword>
<reference evidence="3" key="1">
    <citation type="journal article" date="2021" name="Nat. Commun.">
        <title>Genetic determinants of endophytism in the Arabidopsis root mycobiome.</title>
        <authorList>
            <person name="Mesny F."/>
            <person name="Miyauchi S."/>
            <person name="Thiergart T."/>
            <person name="Pickel B."/>
            <person name="Atanasova L."/>
            <person name="Karlsson M."/>
            <person name="Huettel B."/>
            <person name="Barry K.W."/>
            <person name="Haridas S."/>
            <person name="Chen C."/>
            <person name="Bauer D."/>
            <person name="Andreopoulos W."/>
            <person name="Pangilinan J."/>
            <person name="LaButti K."/>
            <person name="Riley R."/>
            <person name="Lipzen A."/>
            <person name="Clum A."/>
            <person name="Drula E."/>
            <person name="Henrissat B."/>
            <person name="Kohler A."/>
            <person name="Grigoriev I.V."/>
            <person name="Martin F.M."/>
            <person name="Hacquard S."/>
        </authorList>
    </citation>
    <scope>NUCLEOTIDE SEQUENCE</scope>
    <source>
        <strain evidence="3">MPI-CAGE-CH-0243</strain>
    </source>
</reference>
<feature type="compositionally biased region" description="Pro residues" evidence="1">
    <location>
        <begin position="114"/>
        <end position="128"/>
    </location>
</feature>
<evidence type="ECO:0000313" key="4">
    <source>
        <dbReference type="Proteomes" id="UP000700596"/>
    </source>
</evidence>
<accession>A0A9P9IA63</accession>
<proteinExistence type="predicted"/>
<evidence type="ECO:0000256" key="2">
    <source>
        <dbReference type="SAM" id="SignalP"/>
    </source>
</evidence>
<feature type="compositionally biased region" description="Polar residues" evidence="1">
    <location>
        <begin position="102"/>
        <end position="113"/>
    </location>
</feature>
<feature type="chain" id="PRO_5040436044" evidence="2">
    <location>
        <begin position="21"/>
        <end position="307"/>
    </location>
</feature>
<gene>
    <name evidence="3" type="ORF">B0J11DRAFT_140573</name>
</gene>
<dbReference type="OrthoDB" id="5427732at2759"/>
<sequence>MRSFHRVLLLALPLIGSVACSEPISPANPNKPIYANAHEAFQDLLNALPEESLHAALNSLQHFKNGVFESDRHGVERVHHENPPLATKLIVAAVQDLKKRQNPPSNGTTSQVPTNPPSSNSPPPPPPSSRQSDVIIPVPVTTTNSNGQATVLTSAIISEPTASVVVVATRTNSQGQATVVQETKPAVIYTATNAAGSTFVSASAVEFAPTPGEVLTKTNAQGSAFVTTYTPDGGRVSKIVLITSTNSDGTPTVVTSYTYVEPARNTAPPSGTQSGKPGLQTNAANRHRVLEAAVAGGAVGGVFAFFL</sequence>
<feature type="signal peptide" evidence="2">
    <location>
        <begin position="1"/>
        <end position="20"/>
    </location>
</feature>
<dbReference type="AlphaFoldDB" id="A0A9P9IA63"/>
<organism evidence="3 4">
    <name type="scientific">Dendryphion nanum</name>
    <dbReference type="NCBI Taxonomy" id="256645"/>
    <lineage>
        <taxon>Eukaryota</taxon>
        <taxon>Fungi</taxon>
        <taxon>Dikarya</taxon>
        <taxon>Ascomycota</taxon>
        <taxon>Pezizomycotina</taxon>
        <taxon>Dothideomycetes</taxon>
        <taxon>Pleosporomycetidae</taxon>
        <taxon>Pleosporales</taxon>
        <taxon>Torulaceae</taxon>
        <taxon>Dendryphion</taxon>
    </lineage>
</organism>
<evidence type="ECO:0000256" key="1">
    <source>
        <dbReference type="SAM" id="MobiDB-lite"/>
    </source>
</evidence>
<evidence type="ECO:0000313" key="3">
    <source>
        <dbReference type="EMBL" id="KAH7113823.1"/>
    </source>
</evidence>
<name>A0A9P9IA63_9PLEO</name>
<feature type="region of interest" description="Disordered" evidence="1">
    <location>
        <begin position="99"/>
        <end position="133"/>
    </location>
</feature>